<proteinExistence type="predicted"/>
<organism evidence="1 2">
    <name type="scientific">Sistotremastrum suecicum HHB10207 ss-3</name>
    <dbReference type="NCBI Taxonomy" id="1314776"/>
    <lineage>
        <taxon>Eukaryota</taxon>
        <taxon>Fungi</taxon>
        <taxon>Dikarya</taxon>
        <taxon>Basidiomycota</taxon>
        <taxon>Agaricomycotina</taxon>
        <taxon>Agaricomycetes</taxon>
        <taxon>Sistotremastrales</taxon>
        <taxon>Sistotremastraceae</taxon>
        <taxon>Sistotremastrum</taxon>
    </lineage>
</organism>
<dbReference type="AlphaFoldDB" id="A0A166IZX3"/>
<keyword evidence="2" id="KW-1185">Reference proteome</keyword>
<reference evidence="1 2" key="1">
    <citation type="journal article" date="2016" name="Mol. Biol. Evol.">
        <title>Comparative Genomics of Early-Diverging Mushroom-Forming Fungi Provides Insights into the Origins of Lignocellulose Decay Capabilities.</title>
        <authorList>
            <person name="Nagy L.G."/>
            <person name="Riley R."/>
            <person name="Tritt A."/>
            <person name="Adam C."/>
            <person name="Daum C."/>
            <person name="Floudas D."/>
            <person name="Sun H."/>
            <person name="Yadav J.S."/>
            <person name="Pangilinan J."/>
            <person name="Larsson K.H."/>
            <person name="Matsuura K."/>
            <person name="Barry K."/>
            <person name="Labutti K."/>
            <person name="Kuo R."/>
            <person name="Ohm R.A."/>
            <person name="Bhattacharya S.S."/>
            <person name="Shirouzu T."/>
            <person name="Yoshinaga Y."/>
            <person name="Martin F.M."/>
            <person name="Grigoriev I.V."/>
            <person name="Hibbett D.S."/>
        </authorList>
    </citation>
    <scope>NUCLEOTIDE SEQUENCE [LARGE SCALE GENOMIC DNA]</scope>
    <source>
        <strain evidence="1 2">HHB10207 ss-3</strain>
    </source>
</reference>
<name>A0A166IZX3_9AGAM</name>
<dbReference type="EMBL" id="KV428005">
    <property type="protein sequence ID" value="KZT44239.1"/>
    <property type="molecule type" value="Genomic_DNA"/>
</dbReference>
<dbReference type="Proteomes" id="UP000076798">
    <property type="component" value="Unassembled WGS sequence"/>
</dbReference>
<evidence type="ECO:0000313" key="1">
    <source>
        <dbReference type="EMBL" id="KZT44239.1"/>
    </source>
</evidence>
<protein>
    <submittedName>
        <fullName evidence="1">Uncharacterized protein</fullName>
    </submittedName>
</protein>
<sequence>MVGRKSDPTGPEEPNAAIRIRGQRADDLEKANLHLASAGGDARANAKQIKRRVIDLDRIAKSEIEASAIQVLLVVAVDPGTNVTGPNVQESTSPDCVRGPYLHPDRYISMGSIAQGVAALLHFVGFWSEAGENLYLRSTLESSLCDCLCKSSRMEVALGDKALVLLVRLDDFLKALAAAQTLKLKLLRRIRSGIRGS</sequence>
<gene>
    <name evidence="1" type="ORF">SISSUDRAFT_1029454</name>
</gene>
<accession>A0A166IZX3</accession>
<evidence type="ECO:0000313" key="2">
    <source>
        <dbReference type="Proteomes" id="UP000076798"/>
    </source>
</evidence>